<dbReference type="RefSeq" id="WP_133364490.1">
    <property type="nucleotide sequence ID" value="NZ_CP037940.1"/>
</dbReference>
<protein>
    <submittedName>
        <fullName evidence="2">Uncharacterized protein</fullName>
    </submittedName>
</protein>
<evidence type="ECO:0000256" key="1">
    <source>
        <dbReference type="SAM" id="Phobius"/>
    </source>
</evidence>
<sequence length="68" mass="7837">MTALFQSLLEAWRSLDPPSWERSLLMSLIYAALIILMLFVIVFLIRVTFKQARLLIKDAKKALTPSKD</sequence>
<reference evidence="3" key="1">
    <citation type="submission" date="2019-03" db="EMBL/GenBank/DDBJ databases">
        <title>Weissella sp. 26KH-42 Genome sequencing.</title>
        <authorList>
            <person name="Heo J."/>
            <person name="Kim S.-J."/>
            <person name="Kim J.-S."/>
            <person name="Hong S.-B."/>
            <person name="Kwon S.-W."/>
        </authorList>
    </citation>
    <scope>NUCLEOTIDE SEQUENCE [LARGE SCALE GENOMIC DNA]</scope>
    <source>
        <strain evidence="3">26KH-42</strain>
    </source>
</reference>
<dbReference type="AlphaFoldDB" id="A0A4P6YXC3"/>
<evidence type="ECO:0000313" key="2">
    <source>
        <dbReference type="EMBL" id="QBO37413.1"/>
    </source>
</evidence>
<evidence type="ECO:0000313" key="3">
    <source>
        <dbReference type="Proteomes" id="UP000292886"/>
    </source>
</evidence>
<keyword evidence="1" id="KW-0812">Transmembrane</keyword>
<dbReference type="EMBL" id="CP037940">
    <property type="protein sequence ID" value="QBO37413.1"/>
    <property type="molecule type" value="Genomic_DNA"/>
</dbReference>
<keyword evidence="3" id="KW-1185">Reference proteome</keyword>
<name>A0A4P6YXC3_9LACO</name>
<feature type="transmembrane region" description="Helical" evidence="1">
    <location>
        <begin position="24"/>
        <end position="45"/>
    </location>
</feature>
<dbReference type="Proteomes" id="UP000292886">
    <property type="component" value="Chromosome"/>
</dbReference>
<proteinExistence type="predicted"/>
<keyword evidence="1" id="KW-0472">Membrane</keyword>
<gene>
    <name evidence="2" type="ORF">EQG49_13500</name>
</gene>
<dbReference type="KEGG" id="wei:EQG49_13500"/>
<accession>A0A4P6YXC3</accession>
<keyword evidence="1" id="KW-1133">Transmembrane helix</keyword>
<organism evidence="2 3">
    <name type="scientific">Periweissella cryptocerci</name>
    <dbReference type="NCBI Taxonomy" id="2506420"/>
    <lineage>
        <taxon>Bacteria</taxon>
        <taxon>Bacillati</taxon>
        <taxon>Bacillota</taxon>
        <taxon>Bacilli</taxon>
        <taxon>Lactobacillales</taxon>
        <taxon>Lactobacillaceae</taxon>
        <taxon>Periweissella</taxon>
    </lineage>
</organism>